<evidence type="ECO:0000259" key="6">
    <source>
        <dbReference type="PROSITE" id="PS50089"/>
    </source>
</evidence>
<dbReference type="OrthoDB" id="6366364at2759"/>
<dbReference type="Gene3D" id="3.30.40.10">
    <property type="entry name" value="Zinc/RING finger domain, C3HC4 (zinc finger)"/>
    <property type="match status" value="1"/>
</dbReference>
<dbReference type="GO" id="GO:0008270">
    <property type="term" value="F:zinc ion binding"/>
    <property type="evidence" value="ECO:0007669"/>
    <property type="project" value="UniProtKB-KW"/>
</dbReference>
<dbReference type="PANTHER" id="PTHR22791:SF34">
    <property type="entry name" value="RING-TYPE DOMAIN-CONTAINING PROTEIN"/>
    <property type="match status" value="1"/>
</dbReference>
<dbReference type="RefSeq" id="XP_026289412.2">
    <property type="nucleotide sequence ID" value="XM_026433627.2"/>
</dbReference>
<evidence type="ECO:0000256" key="4">
    <source>
        <dbReference type="PROSITE-ProRule" id="PRU00175"/>
    </source>
</evidence>
<gene>
    <name evidence="8 9" type="primary">LOC113214308</name>
</gene>
<feature type="domain" description="RING-type" evidence="6">
    <location>
        <begin position="3"/>
        <end position="43"/>
    </location>
</feature>
<dbReference type="InterPro" id="IPR001841">
    <property type="entry name" value="Znf_RING"/>
</dbReference>
<sequence length="286" mass="30841">MECDICTEQFDGAERLPKSMPCGHTACLQCLRRLPDCSCPTCRRDFNGPPEGLPNNFTVLKFLEGRRLDSTPIVWCSDCRTAATSLCKDHVHNVMPTRTALRHHLQDALPLAAEQLLTFQDQCLDDQVLSALLLLMVESWEVSLRGGGHELTGTLRNNTEDPCMKVLWLLLAALTEDQAATRRDPPPAAAPSPSAAAPTQGPQPAAAPAPSAAASTPSATAPAPSAAALTPIQGPPRAEVHPTREMDVGDISWRRPEDMKPEKAAALEEALGVTRLVDVRCHRDPA</sequence>
<evidence type="ECO:0000256" key="3">
    <source>
        <dbReference type="ARBA" id="ARBA00022833"/>
    </source>
</evidence>
<proteinExistence type="predicted"/>
<name>A0A6J1T979_FRAOC</name>
<dbReference type="GO" id="GO:0016567">
    <property type="term" value="P:protein ubiquitination"/>
    <property type="evidence" value="ECO:0007669"/>
    <property type="project" value="TreeGrafter"/>
</dbReference>
<evidence type="ECO:0000313" key="8">
    <source>
        <dbReference type="RefSeq" id="XP_026289411.2"/>
    </source>
</evidence>
<dbReference type="PANTHER" id="PTHR22791">
    <property type="entry name" value="RING-TYPE DOMAIN-CONTAINING PROTEIN"/>
    <property type="match status" value="1"/>
</dbReference>
<feature type="compositionally biased region" description="Basic and acidic residues" evidence="5">
    <location>
        <begin position="238"/>
        <end position="260"/>
    </location>
</feature>
<evidence type="ECO:0000313" key="7">
    <source>
        <dbReference type="Proteomes" id="UP000504606"/>
    </source>
</evidence>
<evidence type="ECO:0000256" key="5">
    <source>
        <dbReference type="SAM" id="MobiDB-lite"/>
    </source>
</evidence>
<dbReference type="InterPro" id="IPR051435">
    <property type="entry name" value="RING_finger_E3_ubiq-ligases"/>
</dbReference>
<protein>
    <submittedName>
        <fullName evidence="8 9">Uncharacterized protein LOC113214308</fullName>
    </submittedName>
</protein>
<reference evidence="8 9" key="1">
    <citation type="submission" date="2025-04" db="UniProtKB">
        <authorList>
            <consortium name="RefSeq"/>
        </authorList>
    </citation>
    <scope>IDENTIFICATION</scope>
    <source>
        <tissue evidence="8 9">Whole organism</tissue>
    </source>
</reference>
<keyword evidence="2 4" id="KW-0863">Zinc-finger</keyword>
<feature type="region of interest" description="Disordered" evidence="5">
    <location>
        <begin position="180"/>
        <end position="260"/>
    </location>
</feature>
<evidence type="ECO:0000256" key="1">
    <source>
        <dbReference type="ARBA" id="ARBA00022723"/>
    </source>
</evidence>
<accession>A0A6J1T979</accession>
<dbReference type="GO" id="GO:0061630">
    <property type="term" value="F:ubiquitin protein ligase activity"/>
    <property type="evidence" value="ECO:0007669"/>
    <property type="project" value="TreeGrafter"/>
</dbReference>
<dbReference type="RefSeq" id="XP_026289411.2">
    <property type="nucleotide sequence ID" value="XM_026433626.2"/>
</dbReference>
<keyword evidence="7" id="KW-1185">Reference proteome</keyword>
<dbReference type="AlphaFoldDB" id="A0A6J1T979"/>
<evidence type="ECO:0000313" key="9">
    <source>
        <dbReference type="RefSeq" id="XP_026289412.2"/>
    </source>
</evidence>
<dbReference type="Pfam" id="PF13445">
    <property type="entry name" value="zf-RING_UBOX"/>
    <property type="match status" value="1"/>
</dbReference>
<organism evidence="7 9">
    <name type="scientific">Frankliniella occidentalis</name>
    <name type="common">Western flower thrips</name>
    <name type="synonym">Euthrips occidentalis</name>
    <dbReference type="NCBI Taxonomy" id="133901"/>
    <lineage>
        <taxon>Eukaryota</taxon>
        <taxon>Metazoa</taxon>
        <taxon>Ecdysozoa</taxon>
        <taxon>Arthropoda</taxon>
        <taxon>Hexapoda</taxon>
        <taxon>Insecta</taxon>
        <taxon>Pterygota</taxon>
        <taxon>Neoptera</taxon>
        <taxon>Paraneoptera</taxon>
        <taxon>Thysanoptera</taxon>
        <taxon>Terebrantia</taxon>
        <taxon>Thripoidea</taxon>
        <taxon>Thripidae</taxon>
        <taxon>Frankliniella</taxon>
    </lineage>
</organism>
<evidence type="ECO:0000256" key="2">
    <source>
        <dbReference type="ARBA" id="ARBA00022771"/>
    </source>
</evidence>
<dbReference type="PROSITE" id="PS50089">
    <property type="entry name" value="ZF_RING_2"/>
    <property type="match status" value="1"/>
</dbReference>
<dbReference type="SMART" id="SM00184">
    <property type="entry name" value="RING"/>
    <property type="match status" value="1"/>
</dbReference>
<dbReference type="KEGG" id="foc:113214308"/>
<keyword evidence="3" id="KW-0862">Zinc</keyword>
<dbReference type="InterPro" id="IPR027370">
    <property type="entry name" value="Znf-RING_euk"/>
</dbReference>
<dbReference type="Proteomes" id="UP000504606">
    <property type="component" value="Unplaced"/>
</dbReference>
<feature type="compositionally biased region" description="Low complexity" evidence="5">
    <location>
        <begin position="191"/>
        <end position="228"/>
    </location>
</feature>
<dbReference type="InterPro" id="IPR013083">
    <property type="entry name" value="Znf_RING/FYVE/PHD"/>
</dbReference>
<keyword evidence="1" id="KW-0479">Metal-binding</keyword>
<dbReference type="GeneID" id="113214308"/>
<dbReference type="SUPFAM" id="SSF57850">
    <property type="entry name" value="RING/U-box"/>
    <property type="match status" value="1"/>
</dbReference>